<reference evidence="1 2" key="1">
    <citation type="submission" date="2019-07" db="EMBL/GenBank/DDBJ databases">
        <title>Lysobacter weifangensis sp. nov., isolated from bensulfuron-methyl contaminated farmland soil.</title>
        <authorList>
            <person name="Zhao H."/>
        </authorList>
    </citation>
    <scope>NUCLEOTIDE SEQUENCE [LARGE SCALE GENOMIC DNA]</scope>
    <source>
        <strain evidence="1 2">CC-Bw-6</strain>
    </source>
</reference>
<proteinExistence type="predicted"/>
<dbReference type="OrthoDB" id="5296662at2"/>
<dbReference type="AlphaFoldDB" id="A0A516V4H7"/>
<dbReference type="Pfam" id="PF07963">
    <property type="entry name" value="N_methyl"/>
    <property type="match status" value="1"/>
</dbReference>
<gene>
    <name evidence="1" type="ORF">FNZ56_05740</name>
</gene>
<dbReference type="RefSeq" id="WP_143878916.1">
    <property type="nucleotide sequence ID" value="NZ_BAABLZ010000001.1"/>
</dbReference>
<keyword evidence="2" id="KW-1185">Reference proteome</keyword>
<dbReference type="Proteomes" id="UP000315891">
    <property type="component" value="Chromosome"/>
</dbReference>
<dbReference type="InterPro" id="IPR012902">
    <property type="entry name" value="N_methyl_site"/>
</dbReference>
<dbReference type="NCBIfam" id="TIGR02532">
    <property type="entry name" value="IV_pilin_GFxxxE"/>
    <property type="match status" value="1"/>
</dbReference>
<sequence>MTRMPRQGAAAQRGFTMVELMVSLLLGLLVVAAAGSLFMSNKRVYGATESINRIQENQRGAFEILARDIREAAGNPCMRFDGAYTDKVGVELAAPDATFWSRFPNGVFGQDGTGANGSDEITLYSANSSIHNVEKHAKSADAITVSTATDDLSNGQLLMVCNNDYAIAFSAVGITPTGTTIGHNGAANCGNNLTRPSAGANTCALANANPAYCFWQGVAGTDCPGGFGTSPAYVSAVTSALWTVANNGRGGTSLYRTNADGASEIAEGVTALKVSYKVGSGTDYMNAAGVVAAGGWSQVQAVHVQMTFQAVRGALGKGDVTGTDNAALSRTLDDYIVLRNHQDIQ</sequence>
<name>A0A516V4H7_9GAMM</name>
<organism evidence="1 2">
    <name type="scientific">Pseudoluteimonas lycopersici</name>
    <dbReference type="NCBI Taxonomy" id="1324796"/>
    <lineage>
        <taxon>Bacteria</taxon>
        <taxon>Pseudomonadati</taxon>
        <taxon>Pseudomonadota</taxon>
        <taxon>Gammaproteobacteria</taxon>
        <taxon>Lysobacterales</taxon>
        <taxon>Lysobacteraceae</taxon>
        <taxon>Pseudoluteimonas</taxon>
    </lineage>
</organism>
<accession>A0A516V4H7</accession>
<dbReference type="EMBL" id="CP041742">
    <property type="protein sequence ID" value="QDQ73404.1"/>
    <property type="molecule type" value="Genomic_DNA"/>
</dbReference>
<protein>
    <submittedName>
        <fullName evidence="1">Prepilin-type N-terminal cleavage/methylation domain-containing protein</fullName>
    </submittedName>
</protein>
<evidence type="ECO:0000313" key="1">
    <source>
        <dbReference type="EMBL" id="QDQ73404.1"/>
    </source>
</evidence>
<evidence type="ECO:0000313" key="2">
    <source>
        <dbReference type="Proteomes" id="UP000315891"/>
    </source>
</evidence>